<name>D4F572_EDWTA</name>
<proteinExistence type="predicted"/>
<dbReference type="AlphaFoldDB" id="D4F572"/>
<dbReference type="Proteomes" id="UP000003692">
    <property type="component" value="Unassembled WGS sequence"/>
</dbReference>
<dbReference type="EMBL" id="ADGK01000127">
    <property type="protein sequence ID" value="EFE23099.1"/>
    <property type="molecule type" value="Genomic_DNA"/>
</dbReference>
<gene>
    <name evidence="1" type="ORF">EDWATA_01900</name>
</gene>
<evidence type="ECO:0000313" key="2">
    <source>
        <dbReference type="Proteomes" id="UP000003692"/>
    </source>
</evidence>
<reference evidence="1 2" key="1">
    <citation type="submission" date="2010-02" db="EMBL/GenBank/DDBJ databases">
        <authorList>
            <person name="Weinstock G."/>
            <person name="Sodergren E."/>
            <person name="Clifton S."/>
            <person name="Fulton L."/>
            <person name="Fulton B."/>
            <person name="Courtney L."/>
            <person name="Fronick C."/>
            <person name="Harrison M."/>
            <person name="Strong C."/>
            <person name="Farmer C."/>
            <person name="Delahaunty K."/>
            <person name="Markovic C."/>
            <person name="Hall O."/>
            <person name="Minx P."/>
            <person name="Tomlinson C."/>
            <person name="Mitreva M."/>
            <person name="Nelson J."/>
            <person name="Hou S."/>
            <person name="Wollam A."/>
            <person name="Pepin K.H."/>
            <person name="Johnson M."/>
            <person name="Bhonagiri V."/>
            <person name="Zhang X."/>
            <person name="Suruliraj S."/>
            <person name="Warren W."/>
            <person name="Chinwalla A."/>
            <person name="Mardis E.R."/>
            <person name="Wilson R.K."/>
        </authorList>
    </citation>
    <scope>NUCLEOTIDE SEQUENCE [LARGE SCALE GENOMIC DNA]</scope>
    <source>
        <strain evidence="1 2">ATCC 23685</strain>
    </source>
</reference>
<organism evidence="1 2">
    <name type="scientific">Edwardsiella tarda ATCC 23685</name>
    <dbReference type="NCBI Taxonomy" id="500638"/>
    <lineage>
        <taxon>Bacteria</taxon>
        <taxon>Pseudomonadati</taxon>
        <taxon>Pseudomonadota</taxon>
        <taxon>Gammaproteobacteria</taxon>
        <taxon>Enterobacterales</taxon>
        <taxon>Hafniaceae</taxon>
        <taxon>Edwardsiella</taxon>
    </lineage>
</organism>
<dbReference type="HOGENOM" id="CLU_142717_1_2_6"/>
<dbReference type="InterPro" id="IPR010265">
    <property type="entry name" value="Phage_lambda_TipM"/>
</dbReference>
<dbReference type="Pfam" id="PF05939">
    <property type="entry name" value="Phage_min_tail"/>
    <property type="match status" value="1"/>
</dbReference>
<comment type="caution">
    <text evidence="1">The sequence shown here is derived from an EMBL/GenBank/DDBJ whole genome shotgun (WGS) entry which is preliminary data.</text>
</comment>
<evidence type="ECO:0000313" key="1">
    <source>
        <dbReference type="EMBL" id="EFE23099.1"/>
    </source>
</evidence>
<sequence length="110" mass="12702">MMETFNWPVLPDMQVSAEPKVHVVKFGDGYEQRAPVGINNNLKVYDITIRVNRQDVCELEDFFARHGGVTAFLWTPPYDYRTTRVVCRKWSSRVGMLKAVFTATFEQVIA</sequence>
<protein>
    <submittedName>
        <fullName evidence="1">Phage minor tail protein</fullName>
    </submittedName>
</protein>
<accession>D4F572</accession>